<accession>A0AAV7XEK3</accession>
<protein>
    <recommendedName>
        <fullName evidence="4">Neurite outgrowth-associated protein</fullName>
    </recommendedName>
</protein>
<dbReference type="Pfam" id="PF06413">
    <property type="entry name" value="Neugrin"/>
    <property type="match status" value="1"/>
</dbReference>
<dbReference type="AlphaFoldDB" id="A0AAV7XEK3"/>
<gene>
    <name evidence="2" type="ORF">ONE63_002532</name>
</gene>
<evidence type="ECO:0008006" key="4">
    <source>
        <dbReference type="Google" id="ProtNLM"/>
    </source>
</evidence>
<dbReference type="InterPro" id="IPR010487">
    <property type="entry name" value="NGRN/Rrg9"/>
</dbReference>
<keyword evidence="3" id="KW-1185">Reference proteome</keyword>
<dbReference type="PANTHER" id="PTHR13475:SF3">
    <property type="entry name" value="NEUGRIN"/>
    <property type="match status" value="1"/>
</dbReference>
<dbReference type="GO" id="GO:0005634">
    <property type="term" value="C:nucleus"/>
    <property type="evidence" value="ECO:0007669"/>
    <property type="project" value="TreeGrafter"/>
</dbReference>
<evidence type="ECO:0000313" key="2">
    <source>
        <dbReference type="EMBL" id="KAJ1522224.1"/>
    </source>
</evidence>
<reference evidence="2" key="1">
    <citation type="submission" date="2022-12" db="EMBL/GenBank/DDBJ databases">
        <title>Chromosome-level genome assembly of the bean flower thrips Megalurothrips usitatus.</title>
        <authorList>
            <person name="Ma L."/>
            <person name="Liu Q."/>
            <person name="Li H."/>
            <person name="Cai W."/>
        </authorList>
    </citation>
    <scope>NUCLEOTIDE SEQUENCE</scope>
    <source>
        <strain evidence="2">Cailab_2022a</strain>
    </source>
</reference>
<feature type="region of interest" description="Disordered" evidence="1">
    <location>
        <begin position="414"/>
        <end position="452"/>
    </location>
</feature>
<proteinExistence type="predicted"/>
<sequence length="556" mass="64517">MIYKVLPCLQQKQPISWNWSSYEKRGAAEMRNWVEVGLCLCAVYFCFDVVCLNLNAIMLGIRRSFVAVSPLKPCVFFATKTRPSKSAARGRGLRRDSRLDNLRFGANPGIQSQVSLLGLTKQDLKDPEIMEDMEKQFWDADKVGDDIDRAEHINKELLQIYQIQRKQLKEEKLPNMLFWDEKQEIKTLHANDPEKWTIMRLAFSYPASPSVIKKVLKSQMKLRSQEEIERHDRRVQRNWEEYSEGKLRIQNKVLEKHLMAFTKRNEIRPTTCKDISSVPAKDFNPLSNILKDGGVFASIYQSYQKATENSNSKEVSDEEVCNKKYEDSTEMDMRNHQRGEDSFMVPLSVQNVRLRTNEPHTLESMRAKVLHDAVRGKELGESEKSFVQDALHKEIESNHYKQIKDPIGATLKEKFTDRDTHLSHKRDHSARRESGEEIVPSAHSGNNTQDFQDSEATHVDNASKYVDLSKLPDHQIRENEELLACLKTAKIERSSKYNVEINKVVKDYVMNSSGGYPMQIAIPKDLWQKNKLYRVKDRFYTDDGEFLYRVPGLCKE</sequence>
<dbReference type="Proteomes" id="UP001075354">
    <property type="component" value="Chromosome 12"/>
</dbReference>
<name>A0AAV7XEK3_9NEOP</name>
<dbReference type="EMBL" id="JAPTSV010000012">
    <property type="protein sequence ID" value="KAJ1522224.1"/>
    <property type="molecule type" value="Genomic_DNA"/>
</dbReference>
<organism evidence="2 3">
    <name type="scientific">Megalurothrips usitatus</name>
    <name type="common">bean blossom thrips</name>
    <dbReference type="NCBI Taxonomy" id="439358"/>
    <lineage>
        <taxon>Eukaryota</taxon>
        <taxon>Metazoa</taxon>
        <taxon>Ecdysozoa</taxon>
        <taxon>Arthropoda</taxon>
        <taxon>Hexapoda</taxon>
        <taxon>Insecta</taxon>
        <taxon>Pterygota</taxon>
        <taxon>Neoptera</taxon>
        <taxon>Paraneoptera</taxon>
        <taxon>Thysanoptera</taxon>
        <taxon>Terebrantia</taxon>
        <taxon>Thripoidea</taxon>
        <taxon>Thripidae</taxon>
        <taxon>Megalurothrips</taxon>
    </lineage>
</organism>
<evidence type="ECO:0000256" key="1">
    <source>
        <dbReference type="SAM" id="MobiDB-lite"/>
    </source>
</evidence>
<comment type="caution">
    <text evidence="2">The sequence shown here is derived from an EMBL/GenBank/DDBJ whole genome shotgun (WGS) entry which is preliminary data.</text>
</comment>
<dbReference type="PANTHER" id="PTHR13475">
    <property type="entry name" value="NEUGRIN"/>
    <property type="match status" value="1"/>
</dbReference>
<evidence type="ECO:0000313" key="3">
    <source>
        <dbReference type="Proteomes" id="UP001075354"/>
    </source>
</evidence>